<feature type="compositionally biased region" description="Low complexity" evidence="1">
    <location>
        <begin position="245"/>
        <end position="279"/>
    </location>
</feature>
<keyword evidence="2" id="KW-0812">Transmembrane</keyword>
<feature type="compositionally biased region" description="Low complexity" evidence="1">
    <location>
        <begin position="186"/>
        <end position="219"/>
    </location>
</feature>
<sequence length="340" mass="36701">MGMPADDVQNYMPIKQREYTSFTREHVKPTDHSTPAGDVQVERLGCWADTGTRAIPTLEGTDPRLDGRYLYREQPFEKCLAVAQSRGFSVFALQNGGWCASSAEAGNTYNMYGPSAGCGADGEGGPWANEVYRITQHTTQQTTEIPTTTGPRYTTDQTTQQPTLPGTTSSQYTTDVDQTTQRPTLSGTTGPQSTTDQTTQRPTLPGTTGPQSTTDQTTQRPTLPGTTGPQSTTDVDQTTQRSTLQETTVSPNTTTQTTQWPTLPGTTVVSQNTTNQTTGLAGGETGKSIGSWDNKPLNISLICVGCAALIGVGGGLMYYYGNRRQRRRQVAQDPQDCDEE</sequence>
<feature type="compositionally biased region" description="Low complexity" evidence="1">
    <location>
        <begin position="137"/>
        <end position="171"/>
    </location>
</feature>
<keyword evidence="2" id="KW-1133">Transmembrane helix</keyword>
<gene>
    <name evidence="4" type="primary">LOC109469273</name>
</gene>
<evidence type="ECO:0000313" key="3">
    <source>
        <dbReference type="Proteomes" id="UP000515135"/>
    </source>
</evidence>
<feature type="compositionally biased region" description="Polar residues" evidence="1">
    <location>
        <begin position="172"/>
        <end position="185"/>
    </location>
</feature>
<evidence type="ECO:0000256" key="1">
    <source>
        <dbReference type="SAM" id="MobiDB-lite"/>
    </source>
</evidence>
<dbReference type="PANTHER" id="PTHR47635">
    <property type="entry name" value="CUB DOMAIN-CONTAINING PROTEIN"/>
    <property type="match status" value="1"/>
</dbReference>
<dbReference type="Proteomes" id="UP000515135">
    <property type="component" value="Unplaced"/>
</dbReference>
<keyword evidence="3" id="KW-1185">Reference proteome</keyword>
<reference evidence="4" key="1">
    <citation type="submission" date="2025-08" db="UniProtKB">
        <authorList>
            <consortium name="RefSeq"/>
        </authorList>
    </citation>
    <scope>IDENTIFICATION</scope>
    <source>
        <tissue evidence="4">Gonad</tissue>
    </source>
</reference>
<proteinExistence type="predicted"/>
<keyword evidence="2" id="KW-0472">Membrane</keyword>
<dbReference type="OrthoDB" id="10055012at2759"/>
<dbReference type="AlphaFoldDB" id="A0A6P4Y302"/>
<dbReference type="KEGG" id="bbel:109469273"/>
<dbReference type="GeneID" id="109469273"/>
<feature type="transmembrane region" description="Helical" evidence="2">
    <location>
        <begin position="297"/>
        <end position="320"/>
    </location>
</feature>
<organism evidence="3 4">
    <name type="scientific">Branchiostoma belcheri</name>
    <name type="common">Amphioxus</name>
    <dbReference type="NCBI Taxonomy" id="7741"/>
    <lineage>
        <taxon>Eukaryota</taxon>
        <taxon>Metazoa</taxon>
        <taxon>Chordata</taxon>
        <taxon>Cephalochordata</taxon>
        <taxon>Leptocardii</taxon>
        <taxon>Amphioxiformes</taxon>
        <taxon>Branchiostomatidae</taxon>
        <taxon>Branchiostoma</taxon>
    </lineage>
</organism>
<name>A0A6P4Y302_BRABE</name>
<evidence type="ECO:0000256" key="2">
    <source>
        <dbReference type="SAM" id="Phobius"/>
    </source>
</evidence>
<feature type="region of interest" description="Disordered" evidence="1">
    <location>
        <begin position="137"/>
        <end position="287"/>
    </location>
</feature>
<protein>
    <submittedName>
        <fullName evidence="4">Mucin-19-like</fullName>
    </submittedName>
</protein>
<accession>A0A6P4Y302</accession>
<dbReference type="RefSeq" id="XP_019623335.1">
    <property type="nucleotide sequence ID" value="XM_019767776.1"/>
</dbReference>
<feature type="compositionally biased region" description="Polar residues" evidence="1">
    <location>
        <begin position="220"/>
        <end position="244"/>
    </location>
</feature>
<dbReference type="PANTHER" id="PTHR47635:SF2">
    <property type="entry name" value="LAMG-LIKE JELLYROLL FOLD DOMAIN-CONTAINING PROTEIN"/>
    <property type="match status" value="1"/>
</dbReference>
<evidence type="ECO:0000313" key="4">
    <source>
        <dbReference type="RefSeq" id="XP_019623335.1"/>
    </source>
</evidence>